<dbReference type="GO" id="GO:0005886">
    <property type="term" value="C:plasma membrane"/>
    <property type="evidence" value="ECO:0007669"/>
    <property type="project" value="UniProtKB-SubCell"/>
</dbReference>
<dbReference type="Pfam" id="PF04356">
    <property type="entry name" value="DUF489"/>
    <property type="match status" value="1"/>
</dbReference>
<dbReference type="SUPFAM" id="SSF101322">
    <property type="entry name" value="YcfC-like"/>
    <property type="match status" value="1"/>
</dbReference>
<evidence type="ECO:0000256" key="4">
    <source>
        <dbReference type="HAMAP-Rule" id="MF_00695"/>
    </source>
</evidence>
<dbReference type="Gene3D" id="1.10.3890.10">
    <property type="entry name" value="HflD-like"/>
    <property type="match status" value="1"/>
</dbReference>
<evidence type="ECO:0000313" key="6">
    <source>
        <dbReference type="Proteomes" id="UP000273643"/>
    </source>
</evidence>
<evidence type="ECO:0000256" key="1">
    <source>
        <dbReference type="ARBA" id="ARBA00022475"/>
    </source>
</evidence>
<keyword evidence="6" id="KW-1185">Reference proteome</keyword>
<reference evidence="5 6" key="1">
    <citation type="submission" date="2018-11" db="EMBL/GenBank/DDBJ databases">
        <title>Genomic Encyclopedia of Type Strains, Phase IV (KMG-IV): sequencing the most valuable type-strain genomes for metagenomic binning, comparative biology and taxonomic classification.</title>
        <authorList>
            <person name="Goeker M."/>
        </authorList>
    </citation>
    <scope>NUCLEOTIDE SEQUENCE [LARGE SCALE GENOMIC DNA]</scope>
    <source>
        <strain evidence="5 6">DSM 16974</strain>
    </source>
</reference>
<dbReference type="PANTHER" id="PTHR38100:SF1">
    <property type="entry name" value="HIGH FREQUENCY LYSOGENIZATION PROTEIN HFLD"/>
    <property type="match status" value="1"/>
</dbReference>
<comment type="caution">
    <text evidence="5">The sequence shown here is derived from an EMBL/GenBank/DDBJ whole genome shotgun (WGS) entry which is preliminary data.</text>
</comment>
<dbReference type="InterPro" id="IPR007451">
    <property type="entry name" value="HflD"/>
</dbReference>
<name>A0A3N1NZC8_9GAMM</name>
<dbReference type="NCBIfam" id="NF001246">
    <property type="entry name" value="PRK00218.1-2"/>
    <property type="match status" value="1"/>
</dbReference>
<proteinExistence type="inferred from homology"/>
<dbReference type="EMBL" id="RJUK01000001">
    <property type="protein sequence ID" value="ROQ19770.1"/>
    <property type="molecule type" value="Genomic_DNA"/>
</dbReference>
<dbReference type="GO" id="GO:0005737">
    <property type="term" value="C:cytoplasm"/>
    <property type="evidence" value="ECO:0007669"/>
    <property type="project" value="UniProtKB-SubCell"/>
</dbReference>
<evidence type="ECO:0000256" key="3">
    <source>
        <dbReference type="ARBA" id="ARBA00023136"/>
    </source>
</evidence>
<dbReference type="AlphaFoldDB" id="A0A3N1NZC8"/>
<keyword evidence="1 4" id="KW-1003">Cell membrane</keyword>
<comment type="subcellular location">
    <subcellularLocation>
        <location evidence="4">Cytoplasm</location>
    </subcellularLocation>
    <subcellularLocation>
        <location evidence="4">Cell membrane</location>
        <topology evidence="4">Peripheral membrane protein</topology>
        <orientation evidence="4">Cytoplasmic side</orientation>
    </subcellularLocation>
</comment>
<accession>A0A3N1NZC8</accession>
<keyword evidence="2 4" id="KW-0963">Cytoplasm</keyword>
<protein>
    <recommendedName>
        <fullName evidence="4">High frequency lysogenization protein HflD homolog</fullName>
    </recommendedName>
</protein>
<dbReference type="OrthoDB" id="9788031at2"/>
<organism evidence="5 6">
    <name type="scientific">Marinimicrobium koreense</name>
    <dbReference type="NCBI Taxonomy" id="306545"/>
    <lineage>
        <taxon>Bacteria</taxon>
        <taxon>Pseudomonadati</taxon>
        <taxon>Pseudomonadota</taxon>
        <taxon>Gammaproteobacteria</taxon>
        <taxon>Cellvibrionales</taxon>
        <taxon>Cellvibrionaceae</taxon>
        <taxon>Marinimicrobium</taxon>
    </lineage>
</organism>
<dbReference type="InterPro" id="IPR035932">
    <property type="entry name" value="HflD-like_sf"/>
</dbReference>
<dbReference type="Proteomes" id="UP000273643">
    <property type="component" value="Unassembled WGS sequence"/>
</dbReference>
<evidence type="ECO:0000313" key="5">
    <source>
        <dbReference type="EMBL" id="ROQ19770.1"/>
    </source>
</evidence>
<gene>
    <name evidence="4" type="primary">hflD</name>
    <name evidence="5" type="ORF">EDC38_0358</name>
</gene>
<dbReference type="RefSeq" id="WP_123637072.1">
    <property type="nucleotide sequence ID" value="NZ_JBHYFO010000021.1"/>
</dbReference>
<keyword evidence="3 4" id="KW-0472">Membrane</keyword>
<comment type="similarity">
    <text evidence="4">Belongs to the HflD family.</text>
</comment>
<sequence>MTDKLENATIALAGLFQAAGLVEQLAKTGYVPSDAYRCTIESLFAMDPPNTRAVYGNTLAHLIPGLEILQATLEPGNQQHKDALRYSLGVLHLQRKLSARKDMLGVLGTRLKQAARQAELFSSTHENVIGNLGDLYKETISTFRFRIQVTGDQGYLQQARIANQVRALLLAGIRSATLWRQVGGSRWQLIFQRKKLAQTVDRLLREAKAELR</sequence>
<evidence type="ECO:0000256" key="2">
    <source>
        <dbReference type="ARBA" id="ARBA00022490"/>
    </source>
</evidence>
<dbReference type="PANTHER" id="PTHR38100">
    <property type="entry name" value="HIGH FREQUENCY LYSOGENIZATION PROTEIN HFLD"/>
    <property type="match status" value="1"/>
</dbReference>
<dbReference type="HAMAP" id="MF_00695">
    <property type="entry name" value="HflD_protein"/>
    <property type="match status" value="1"/>
</dbReference>